<dbReference type="Proteomes" id="UP001595817">
    <property type="component" value="Unassembled WGS sequence"/>
</dbReference>
<evidence type="ECO:0000313" key="2">
    <source>
        <dbReference type="Proteomes" id="UP001595817"/>
    </source>
</evidence>
<proteinExistence type="predicted"/>
<comment type="caution">
    <text evidence="1">The sequence shown here is derived from an EMBL/GenBank/DDBJ whole genome shotgun (WGS) entry which is preliminary data.</text>
</comment>
<dbReference type="RefSeq" id="WP_378154565.1">
    <property type="nucleotide sequence ID" value="NZ_JBHSEC010000015.1"/>
</dbReference>
<organism evidence="1 2">
    <name type="scientific">Chungangia koreensis</name>
    <dbReference type="NCBI Taxonomy" id="752657"/>
    <lineage>
        <taxon>Bacteria</taxon>
        <taxon>Bacillati</taxon>
        <taxon>Bacillota</taxon>
        <taxon>Bacilli</taxon>
        <taxon>Lactobacillales</taxon>
        <taxon>Chungangia</taxon>
    </lineage>
</organism>
<evidence type="ECO:0000313" key="1">
    <source>
        <dbReference type="EMBL" id="MFC4410571.1"/>
    </source>
</evidence>
<dbReference type="EMBL" id="JBHSEC010000015">
    <property type="protein sequence ID" value="MFC4410571.1"/>
    <property type="molecule type" value="Genomic_DNA"/>
</dbReference>
<name>A0ABV8X4Z0_9LACT</name>
<sequence length="45" mass="5087">MHLKYANRFIFYKEESVGAAYFDLAVAKGVYRKAVELGSGIKVDM</sequence>
<gene>
    <name evidence="1" type="ORF">ACFOZY_09090</name>
</gene>
<reference evidence="2" key="1">
    <citation type="journal article" date="2019" name="Int. J. Syst. Evol. Microbiol.">
        <title>The Global Catalogue of Microorganisms (GCM) 10K type strain sequencing project: providing services to taxonomists for standard genome sequencing and annotation.</title>
        <authorList>
            <consortium name="The Broad Institute Genomics Platform"/>
            <consortium name="The Broad Institute Genome Sequencing Center for Infectious Disease"/>
            <person name="Wu L."/>
            <person name="Ma J."/>
        </authorList>
    </citation>
    <scope>NUCLEOTIDE SEQUENCE [LARGE SCALE GENOMIC DNA]</scope>
    <source>
        <strain evidence="2">CCUG 59778</strain>
    </source>
</reference>
<protein>
    <submittedName>
        <fullName evidence="1">Uncharacterized protein</fullName>
    </submittedName>
</protein>
<keyword evidence="2" id="KW-1185">Reference proteome</keyword>
<accession>A0ABV8X4Z0</accession>